<dbReference type="Proteomes" id="UP000019438">
    <property type="component" value="Chromosome"/>
</dbReference>
<dbReference type="EC" id="6.3.1.2" evidence="12"/>
<keyword evidence="7" id="KW-0460">Magnesium</keyword>
<dbReference type="InterPro" id="IPR036651">
    <property type="entry name" value="Gln_synt_N_sf"/>
</dbReference>
<dbReference type="InterPro" id="IPR027303">
    <property type="entry name" value="Gln_synth_gly_rich_site"/>
</dbReference>
<evidence type="ECO:0000259" key="13">
    <source>
        <dbReference type="PROSITE" id="PS51986"/>
    </source>
</evidence>
<evidence type="ECO:0000256" key="5">
    <source>
        <dbReference type="PIRSR" id="PIRSR604809-1"/>
    </source>
</evidence>
<dbReference type="AlphaFoldDB" id="A0AAN0RD93"/>
<feature type="binding site" evidence="5">
    <location>
        <begin position="272"/>
        <end position="273"/>
    </location>
    <ligand>
        <name>L-glutamate</name>
        <dbReference type="ChEBI" id="CHEBI:29985"/>
    </ligand>
</feature>
<keyword evidence="6 12" id="KW-0547">Nucleotide-binding</keyword>
<dbReference type="PROSITE" id="PS51987">
    <property type="entry name" value="GS_CATALYTIC"/>
    <property type="match status" value="1"/>
</dbReference>
<comment type="function">
    <text evidence="1">Catalyzes the ATP-dependent biosynthesis of glutamine from glutamate and ammonia.</text>
</comment>
<feature type="binding site" evidence="6">
    <location>
        <begin position="279"/>
        <end position="281"/>
    </location>
    <ligand>
        <name>ATP</name>
        <dbReference type="ChEBI" id="CHEBI:30616"/>
    </ligand>
</feature>
<dbReference type="InterPro" id="IPR004809">
    <property type="entry name" value="Gln_synth_I"/>
</dbReference>
<dbReference type="GO" id="GO:0006542">
    <property type="term" value="P:glutamine biosynthetic process"/>
    <property type="evidence" value="ECO:0007669"/>
    <property type="project" value="InterPro"/>
</dbReference>
<feature type="binding site" evidence="7">
    <location>
        <position position="140"/>
    </location>
    <ligand>
        <name>Mg(2+)</name>
        <dbReference type="ChEBI" id="CHEBI:18420"/>
        <label>1</label>
    </ligand>
</feature>
<dbReference type="Pfam" id="PF03951">
    <property type="entry name" value="Gln-synt_N"/>
    <property type="match status" value="1"/>
</dbReference>
<reference evidence="16" key="1">
    <citation type="submission" date="2012-06" db="EMBL/GenBank/DDBJ databases">
        <title>Genome analysis of multiple Granulibacter bethesdensis isolates demonstrates substantial genome diversity.</title>
        <authorList>
            <person name="Greenberg D.E."/>
            <person name="Porcella S.F."/>
            <person name="Zarember K."/>
            <person name="Zelazny A.M."/>
            <person name="Bruno D."/>
            <person name="Martens C."/>
            <person name="Barbian K.D."/>
            <person name="Jaske E."/>
            <person name="Holland S.M."/>
        </authorList>
    </citation>
    <scope>NUCLEOTIDE SEQUENCE [LARGE SCALE GENOMIC DNA]</scope>
    <source>
        <strain evidence="16">CGDNIH3</strain>
    </source>
</reference>
<dbReference type="InterPro" id="IPR001637">
    <property type="entry name" value="Gln_synth_I_adenylation_site"/>
</dbReference>
<keyword evidence="12 15" id="KW-0436">Ligase</keyword>
<evidence type="ECO:0000256" key="2">
    <source>
        <dbReference type="ARBA" id="ARBA00009897"/>
    </source>
</evidence>
<feature type="binding site" evidence="6">
    <location>
        <position position="216"/>
    </location>
    <ligand>
        <name>ATP</name>
        <dbReference type="ChEBI" id="CHEBI:30616"/>
    </ligand>
</feature>
<feature type="domain" description="GS catalytic" evidence="14">
    <location>
        <begin position="113"/>
        <end position="476"/>
    </location>
</feature>
<dbReference type="PANTHER" id="PTHR43407:SF2">
    <property type="entry name" value="GLUTAMINE SYNTHETASE"/>
    <property type="match status" value="1"/>
</dbReference>
<dbReference type="RefSeq" id="WP_011631664.1">
    <property type="nucleotide sequence ID" value="NZ_CP003181.2"/>
</dbReference>
<dbReference type="InterPro" id="IPR027302">
    <property type="entry name" value="Gln_synth_N_conserv_site"/>
</dbReference>
<dbReference type="Gene3D" id="3.30.590.10">
    <property type="entry name" value="Glutamine synthetase/guanido kinase, catalytic domain"/>
    <property type="match status" value="1"/>
</dbReference>
<dbReference type="GO" id="GO:0016020">
    <property type="term" value="C:membrane"/>
    <property type="evidence" value="ECO:0007669"/>
    <property type="project" value="TreeGrafter"/>
</dbReference>
<evidence type="ECO:0000256" key="10">
    <source>
        <dbReference type="RuleBase" id="RU000384"/>
    </source>
</evidence>
<feature type="binding site" evidence="6">
    <location>
        <position position="347"/>
    </location>
    <ligand>
        <name>ATP</name>
        <dbReference type="ChEBI" id="CHEBI:30616"/>
    </ligand>
</feature>
<feature type="domain" description="GS beta-grasp" evidence="13">
    <location>
        <begin position="21"/>
        <end position="105"/>
    </location>
</feature>
<dbReference type="FunFam" id="3.30.590.10:FF:000001">
    <property type="entry name" value="Glutamine synthetase"/>
    <property type="match status" value="1"/>
</dbReference>
<protein>
    <recommendedName>
        <fullName evidence="12">Glutamine synthetase</fullName>
        <ecNumber evidence="12">6.3.1.2</ecNumber>
    </recommendedName>
</protein>
<feature type="binding site" evidence="7">
    <location>
        <position position="221"/>
    </location>
    <ligand>
        <name>Mg(2+)</name>
        <dbReference type="ChEBI" id="CHEBI:18420"/>
        <label>1</label>
    </ligand>
</feature>
<comment type="similarity">
    <text evidence="2 9 10">Belongs to the glutamine synthetase family.</text>
</comment>
<dbReference type="InterPro" id="IPR008147">
    <property type="entry name" value="Gln_synt_N"/>
</dbReference>
<evidence type="ECO:0000256" key="3">
    <source>
        <dbReference type="ARBA" id="ARBA00011258"/>
    </source>
</evidence>
<accession>A0AAN0RD93</accession>
<dbReference type="GO" id="GO:0004356">
    <property type="term" value="F:glutamine synthetase activity"/>
    <property type="evidence" value="ECO:0007669"/>
    <property type="project" value="UniProtKB-EC"/>
</dbReference>
<dbReference type="EMBL" id="CP003181">
    <property type="protein sequence ID" value="AHJ62787.1"/>
    <property type="molecule type" value="Genomic_DNA"/>
</dbReference>
<dbReference type="GO" id="GO:0005737">
    <property type="term" value="C:cytoplasm"/>
    <property type="evidence" value="ECO:0007669"/>
    <property type="project" value="UniProtKB-SubCell"/>
</dbReference>
<dbReference type="GO" id="GO:0046872">
    <property type="term" value="F:metal ion binding"/>
    <property type="evidence" value="ECO:0007669"/>
    <property type="project" value="UniProtKB-KW"/>
</dbReference>
<evidence type="ECO:0000259" key="14">
    <source>
        <dbReference type="PROSITE" id="PS51987"/>
    </source>
</evidence>
<evidence type="ECO:0000313" key="16">
    <source>
        <dbReference type="Proteomes" id="UP000019438"/>
    </source>
</evidence>
<keyword evidence="8" id="KW-0597">Phosphoprotein</keyword>
<feature type="modified residue" description="O-AMP-tyrosine" evidence="8">
    <location>
        <position position="405"/>
    </location>
</feature>
<evidence type="ECO:0000256" key="8">
    <source>
        <dbReference type="PIRSR" id="PIRSR604809-50"/>
    </source>
</evidence>
<evidence type="ECO:0000256" key="1">
    <source>
        <dbReference type="ARBA" id="ARBA00003117"/>
    </source>
</evidence>
<dbReference type="SMART" id="SM01230">
    <property type="entry name" value="Gln-synt_C"/>
    <property type="match status" value="1"/>
</dbReference>
<evidence type="ECO:0000313" key="15">
    <source>
        <dbReference type="EMBL" id="AHJ62787.1"/>
    </source>
</evidence>
<keyword evidence="6 12" id="KW-0067">ATP-binding</keyword>
<dbReference type="PROSITE" id="PS00180">
    <property type="entry name" value="GLNA_1"/>
    <property type="match status" value="1"/>
</dbReference>
<evidence type="ECO:0000256" key="4">
    <source>
        <dbReference type="ARBA" id="ARBA00023231"/>
    </source>
</evidence>
<keyword evidence="7" id="KW-0479">Metal-binding</keyword>
<feature type="binding site" evidence="6">
    <location>
        <position position="360"/>
    </location>
    <ligand>
        <name>ATP</name>
        <dbReference type="ChEBI" id="CHEBI:30616"/>
    </ligand>
</feature>
<dbReference type="PROSITE" id="PS00181">
    <property type="entry name" value="GLNA_ATP"/>
    <property type="match status" value="1"/>
</dbReference>
<feature type="binding site" evidence="7">
    <location>
        <position position="228"/>
    </location>
    <ligand>
        <name>Mg(2+)</name>
        <dbReference type="ChEBI" id="CHEBI:18420"/>
        <label>1</label>
    </ligand>
</feature>
<feature type="binding site" evidence="5">
    <location>
        <position position="367"/>
    </location>
    <ligand>
        <name>L-glutamate</name>
        <dbReference type="ChEBI" id="CHEBI:29985"/>
    </ligand>
</feature>
<evidence type="ECO:0000256" key="7">
    <source>
        <dbReference type="PIRSR" id="PIRSR604809-3"/>
    </source>
</evidence>
<evidence type="ECO:0000256" key="11">
    <source>
        <dbReference type="RuleBase" id="RU000387"/>
    </source>
</evidence>
<comment type="catalytic activity">
    <reaction evidence="12">
        <text>L-glutamate + NH4(+) + ATP = L-glutamine + ADP + phosphate + H(+)</text>
        <dbReference type="Rhea" id="RHEA:16169"/>
        <dbReference type="ChEBI" id="CHEBI:15378"/>
        <dbReference type="ChEBI" id="CHEBI:28938"/>
        <dbReference type="ChEBI" id="CHEBI:29985"/>
        <dbReference type="ChEBI" id="CHEBI:30616"/>
        <dbReference type="ChEBI" id="CHEBI:43474"/>
        <dbReference type="ChEBI" id="CHEBI:58359"/>
        <dbReference type="ChEBI" id="CHEBI:456216"/>
        <dbReference type="EC" id="6.3.1.2"/>
    </reaction>
</comment>
<evidence type="ECO:0000256" key="9">
    <source>
        <dbReference type="PROSITE-ProRule" id="PRU01330"/>
    </source>
</evidence>
<comment type="subunit">
    <text evidence="11">Oligomer of 12 subunits arranged in the form of two hexagons.</text>
</comment>
<dbReference type="PANTHER" id="PTHR43407">
    <property type="entry name" value="GLUTAMINE SYNTHETASE"/>
    <property type="match status" value="1"/>
</dbReference>
<gene>
    <name evidence="15" type="ORF">GbCGDNIH3_0957</name>
</gene>
<dbReference type="SUPFAM" id="SSF54368">
    <property type="entry name" value="Glutamine synthetase, N-terminal domain"/>
    <property type="match status" value="1"/>
</dbReference>
<dbReference type="Gene3D" id="3.10.20.70">
    <property type="entry name" value="Glutamine synthetase, N-terminal domain"/>
    <property type="match status" value="1"/>
</dbReference>
<evidence type="ECO:0000256" key="12">
    <source>
        <dbReference type="RuleBase" id="RU004356"/>
    </source>
</evidence>
<dbReference type="InterPro" id="IPR008146">
    <property type="entry name" value="Gln_synth_cat_dom"/>
</dbReference>
<dbReference type="KEGG" id="gbh:GbCGDNIH2_0957"/>
<feature type="binding site" evidence="5">
    <location>
        <position position="329"/>
    </location>
    <ligand>
        <name>L-glutamate</name>
        <dbReference type="ChEBI" id="CHEBI:29985"/>
    </ligand>
</feature>
<comment type="subcellular location">
    <subcellularLocation>
        <location evidence="11">Cytoplasm</location>
    </subcellularLocation>
</comment>
<dbReference type="PROSITE" id="PS51986">
    <property type="entry name" value="GS_BETA_GRASP"/>
    <property type="match status" value="1"/>
</dbReference>
<comment type="subunit">
    <text evidence="3">Oligomer of 12 subunits arranged in the form of two hexameric ring.</text>
</comment>
<dbReference type="NCBIfam" id="TIGR00653">
    <property type="entry name" value="GlnA"/>
    <property type="match status" value="1"/>
</dbReference>
<sequence length="476" mass="52955">MSEKDSTPDSVSRVMDMIRENAVEYVDLRFTDPRGKWQHTAQHISTVDEDSFRDGFMFDGSSIAGWKAINESDMVLMPDPETAVMDPFAAKPSLILFCDIIEPSTGQFYARDPRATAKLAEQYVRTSGVADTVSIGAEAEFFIFDSVRFGTGGNFGTFQLDSVEGPGSSMKDYPEGNMGHRPGVKGGYFPVPPVDGDSDLRAEMLSAMGEMGLVIEKHHHEVAQSQHELGTKFNTLTRMADDMQIYKYCVHNTAHSYGKTATFMPKPVYGDNGSGMHTHLSLWKAGKPLFAGNGYADLSELCLYFIGGIIKHAKACNAFTNPSTNSYKRLIPGFEAPVLLAYSSRNRSASCRIPYTTSPKAKRVEVRFPDPVANPYLAYSALLMAGMDGIKNKIHPGDPMDKDLYDLPPEELKDIPTVCGSLREALQALEADHEFLLQGDVFSKDQIESYIELKWKEVYRFEHTPHPVEFEMYYSA</sequence>
<dbReference type="GO" id="GO:0005524">
    <property type="term" value="F:ATP binding"/>
    <property type="evidence" value="ECO:0007669"/>
    <property type="project" value="UniProtKB-KW"/>
</dbReference>
<dbReference type="InterPro" id="IPR014746">
    <property type="entry name" value="Gln_synth/guanido_kin_cat_dom"/>
</dbReference>
<feature type="binding site" evidence="5">
    <location>
        <position position="347"/>
    </location>
    <ligand>
        <name>L-glutamate</name>
        <dbReference type="ChEBI" id="CHEBI:29985"/>
    </ligand>
</feature>
<dbReference type="KEGG" id="gbc:GbCGDNIH3_0957"/>
<evidence type="ECO:0000256" key="6">
    <source>
        <dbReference type="PIRSR" id="PIRSR604809-2"/>
    </source>
</evidence>
<organism evidence="15 16">
    <name type="scientific">Granulibacter bethesdensis</name>
    <dbReference type="NCBI Taxonomy" id="364410"/>
    <lineage>
        <taxon>Bacteria</taxon>
        <taxon>Pseudomonadati</taxon>
        <taxon>Pseudomonadota</taxon>
        <taxon>Alphaproteobacteria</taxon>
        <taxon>Acetobacterales</taxon>
        <taxon>Acetobacteraceae</taxon>
        <taxon>Granulibacter</taxon>
    </lineage>
</organism>
<dbReference type="Pfam" id="PF00120">
    <property type="entry name" value="Gln-synt_C"/>
    <property type="match status" value="1"/>
</dbReference>
<feature type="binding site" evidence="5">
    <location>
        <position position="335"/>
    </location>
    <ligand>
        <name>L-glutamate</name>
        <dbReference type="ChEBI" id="CHEBI:29985"/>
    </ligand>
</feature>
<keyword evidence="11" id="KW-0963">Cytoplasm</keyword>
<dbReference type="SUPFAM" id="SSF55931">
    <property type="entry name" value="Glutamine synthetase/guanido kinase"/>
    <property type="match status" value="1"/>
</dbReference>
<comment type="cofactor">
    <cofactor evidence="7">
        <name>Mg(2+)</name>
        <dbReference type="ChEBI" id="CHEBI:18420"/>
    </cofactor>
    <text evidence="7">Binds 2 Mg(2+) ions per subunit.</text>
</comment>
<name>A0AAN0RD93_9PROT</name>
<dbReference type="FunFam" id="3.10.20.70:FF:000001">
    <property type="entry name" value="Glutamine synthetase"/>
    <property type="match status" value="1"/>
</dbReference>
<keyword evidence="4" id="KW-0535">Nitrogen fixation</keyword>
<proteinExistence type="inferred from homology"/>
<dbReference type="PROSITE" id="PS00182">
    <property type="entry name" value="GLNA_ADENYLATION"/>
    <property type="match status" value="1"/>
</dbReference>
<feature type="binding site" evidence="7">
    <location>
        <position position="138"/>
    </location>
    <ligand>
        <name>Mg(2+)</name>
        <dbReference type="ChEBI" id="CHEBI:18420"/>
        <label>1</label>
    </ligand>
</feature>
<feature type="binding site" evidence="7">
    <location>
        <position position="365"/>
    </location>
    <ligand>
        <name>Mg(2+)</name>
        <dbReference type="ChEBI" id="CHEBI:18420"/>
        <label>1</label>
    </ligand>
</feature>
<feature type="binding site" evidence="7">
    <location>
        <position position="277"/>
    </location>
    <ligand>
        <name>Mg(2+)</name>
        <dbReference type="ChEBI" id="CHEBI:18420"/>
        <label>1</label>
    </ligand>
</feature>
<dbReference type="GO" id="GO:0019740">
    <property type="term" value="P:nitrogen utilization"/>
    <property type="evidence" value="ECO:0007669"/>
    <property type="project" value="TreeGrafter"/>
</dbReference>